<dbReference type="EMBL" id="CP028339">
    <property type="protein sequence ID" value="AVR89765.1"/>
    <property type="molecule type" value="Genomic_DNA"/>
</dbReference>
<sequence length="167" mass="17591">MSARLFLGIDPGLSGALAVLTDAGRLVDVVTMPTEPHGKSRRVSGREVRAWLEGITEATGGAPFALCVLEQVASRPGQGAPSIFTFGRAFGAVEGVLSALAVPTDYAAPQAWKRAFGLTSDKAESIRKAIDLVPGLAGWPRPKGPTHDQAEAVLLAEFARRRWSGKS</sequence>
<dbReference type="AlphaFoldDB" id="A0A2R4BR05"/>
<reference evidence="1 2" key="1">
    <citation type="submission" date="2018-03" db="EMBL/GenBank/DDBJ databases">
        <title>Complete genome sequence of Thauera aromatica, a model organism for studying aromatic compound degradation under denitrifying conditions.</title>
        <authorList>
            <person name="Lo H.-Y."/>
            <person name="Goris T."/>
            <person name="Boll M."/>
            <person name="Mueller J.A."/>
        </authorList>
    </citation>
    <scope>NUCLEOTIDE SEQUENCE [LARGE SCALE GENOMIC DNA]</scope>
    <source>
        <strain evidence="1 2">K172</strain>
    </source>
</reference>
<dbReference type="PANTHER" id="PTHR36015:SF6">
    <property type="entry name" value="HOLLIDAY JUNCTION RESOLVASE MOC1, CHLOROPLASTIC-RELATED"/>
    <property type="match status" value="1"/>
</dbReference>
<dbReference type="GO" id="GO:0003676">
    <property type="term" value="F:nucleic acid binding"/>
    <property type="evidence" value="ECO:0007669"/>
    <property type="project" value="InterPro"/>
</dbReference>
<dbReference type="InterPro" id="IPR045290">
    <property type="entry name" value="MOC1-like"/>
</dbReference>
<dbReference type="SUPFAM" id="SSF53098">
    <property type="entry name" value="Ribonuclease H-like"/>
    <property type="match status" value="1"/>
</dbReference>
<gene>
    <name evidence="1" type="ORF">Tharo_2884</name>
</gene>
<dbReference type="InterPro" id="IPR036397">
    <property type="entry name" value="RNaseH_sf"/>
</dbReference>
<dbReference type="Proteomes" id="UP000241885">
    <property type="component" value="Chromosome"/>
</dbReference>
<protein>
    <submittedName>
        <fullName evidence="1">Uncharacterized protein</fullName>
    </submittedName>
</protein>
<proteinExistence type="predicted"/>
<dbReference type="KEGG" id="tak:Tharo_2884"/>
<dbReference type="RefSeq" id="WP_107221824.1">
    <property type="nucleotide sequence ID" value="NZ_CP028339.1"/>
</dbReference>
<dbReference type="OrthoDB" id="573331at2"/>
<accession>A0A2R4BR05</accession>
<dbReference type="GO" id="GO:0008821">
    <property type="term" value="F:crossover junction DNA endonuclease activity"/>
    <property type="evidence" value="ECO:0007669"/>
    <property type="project" value="InterPro"/>
</dbReference>
<keyword evidence="2" id="KW-1185">Reference proteome</keyword>
<dbReference type="InterPro" id="IPR012337">
    <property type="entry name" value="RNaseH-like_sf"/>
</dbReference>
<dbReference type="CDD" id="cd22992">
    <property type="entry name" value="MOC1"/>
    <property type="match status" value="1"/>
</dbReference>
<organism evidence="1 2">
    <name type="scientific">Thauera aromatica K172</name>
    <dbReference type="NCBI Taxonomy" id="44139"/>
    <lineage>
        <taxon>Bacteria</taxon>
        <taxon>Pseudomonadati</taxon>
        <taxon>Pseudomonadota</taxon>
        <taxon>Betaproteobacteria</taxon>
        <taxon>Rhodocyclales</taxon>
        <taxon>Zoogloeaceae</taxon>
        <taxon>Thauera</taxon>
    </lineage>
</organism>
<name>A0A2R4BR05_THAAR</name>
<dbReference type="PANTHER" id="PTHR36015">
    <property type="entry name" value="HOLLIDAY JUNCTION RESOLVASE MOC1, CHLOROPLASTIC-RELATED"/>
    <property type="match status" value="1"/>
</dbReference>
<dbReference type="Gene3D" id="3.30.420.10">
    <property type="entry name" value="Ribonuclease H-like superfamily/Ribonuclease H"/>
    <property type="match status" value="1"/>
</dbReference>
<evidence type="ECO:0000313" key="2">
    <source>
        <dbReference type="Proteomes" id="UP000241885"/>
    </source>
</evidence>
<evidence type="ECO:0000313" key="1">
    <source>
        <dbReference type="EMBL" id="AVR89765.1"/>
    </source>
</evidence>